<dbReference type="InterPro" id="IPR050468">
    <property type="entry name" value="Cuticle_Struct_Prot"/>
</dbReference>
<dbReference type="PANTHER" id="PTHR10380">
    <property type="entry name" value="CUTICLE PROTEIN"/>
    <property type="match status" value="1"/>
</dbReference>
<evidence type="ECO:0000256" key="1">
    <source>
        <dbReference type="ARBA" id="ARBA00022460"/>
    </source>
</evidence>
<dbReference type="Proteomes" id="UP001219518">
    <property type="component" value="Unassembled WGS sequence"/>
</dbReference>
<comment type="caution">
    <text evidence="4">The sequence shown here is derived from an EMBL/GenBank/DDBJ whole genome shotgun (WGS) entry which is preliminary data.</text>
</comment>
<dbReference type="GO" id="GO:0062129">
    <property type="term" value="C:chitin-based extracellular matrix"/>
    <property type="evidence" value="ECO:0007669"/>
    <property type="project" value="TreeGrafter"/>
</dbReference>
<dbReference type="EMBL" id="JAHWGI010001270">
    <property type="protein sequence ID" value="KAK3926761.1"/>
    <property type="molecule type" value="Genomic_DNA"/>
</dbReference>
<proteinExistence type="predicted"/>
<evidence type="ECO:0000313" key="4">
    <source>
        <dbReference type="EMBL" id="KAK3926761.1"/>
    </source>
</evidence>
<organism evidence="4 6">
    <name type="scientific">Frankliniella fusca</name>
    <dbReference type="NCBI Taxonomy" id="407009"/>
    <lineage>
        <taxon>Eukaryota</taxon>
        <taxon>Metazoa</taxon>
        <taxon>Ecdysozoa</taxon>
        <taxon>Arthropoda</taxon>
        <taxon>Hexapoda</taxon>
        <taxon>Insecta</taxon>
        <taxon>Pterygota</taxon>
        <taxon>Neoptera</taxon>
        <taxon>Paraneoptera</taxon>
        <taxon>Thysanoptera</taxon>
        <taxon>Terebrantia</taxon>
        <taxon>Thripoidea</taxon>
        <taxon>Thripidae</taxon>
        <taxon>Frankliniella</taxon>
    </lineage>
</organism>
<reference evidence="4" key="2">
    <citation type="journal article" date="2023" name="BMC Genomics">
        <title>Pest status, molecular evolution, and epigenetic factors derived from the genome assembly of Frankliniella fusca, a thysanopteran phytovirus vector.</title>
        <authorList>
            <person name="Catto M.A."/>
            <person name="Labadie P.E."/>
            <person name="Jacobson A.L."/>
            <person name="Kennedy G.G."/>
            <person name="Srinivasan R."/>
            <person name="Hunt B.G."/>
        </authorList>
    </citation>
    <scope>NUCLEOTIDE SEQUENCE</scope>
    <source>
        <strain evidence="4">PL_HMW_Pooled</strain>
    </source>
</reference>
<feature type="chain" id="PRO_5042442859" evidence="3">
    <location>
        <begin position="18"/>
        <end position="114"/>
    </location>
</feature>
<evidence type="ECO:0000256" key="3">
    <source>
        <dbReference type="SAM" id="SignalP"/>
    </source>
</evidence>
<evidence type="ECO:0000256" key="2">
    <source>
        <dbReference type="PROSITE-ProRule" id="PRU00497"/>
    </source>
</evidence>
<gene>
    <name evidence="4" type="ORF">KUF71_015097</name>
    <name evidence="5" type="ORF">KUF71_015100</name>
</gene>
<dbReference type="GO" id="GO:0008010">
    <property type="term" value="F:structural constituent of chitin-based larval cuticle"/>
    <property type="evidence" value="ECO:0007669"/>
    <property type="project" value="TreeGrafter"/>
</dbReference>
<feature type="signal peptide" evidence="3">
    <location>
        <begin position="1"/>
        <end position="17"/>
    </location>
</feature>
<accession>A0AAE1HTW9</accession>
<evidence type="ECO:0000313" key="5">
    <source>
        <dbReference type="EMBL" id="KAK3926764.1"/>
    </source>
</evidence>
<dbReference type="PANTHER" id="PTHR10380:SF173">
    <property type="entry name" value="CUTICULAR PROTEIN 47EF, ISOFORM C-RELATED"/>
    <property type="match status" value="1"/>
</dbReference>
<name>A0AAE1HTW9_9NEOP</name>
<protein>
    <submittedName>
        <fullName evidence="4">Endocuticle structural glycoprotein SgAbd-2</fullName>
    </submittedName>
</protein>
<dbReference type="InterPro" id="IPR000618">
    <property type="entry name" value="Insect_cuticle"/>
</dbReference>
<dbReference type="PROSITE" id="PS51155">
    <property type="entry name" value="CHIT_BIND_RR_2"/>
    <property type="match status" value="1"/>
</dbReference>
<dbReference type="AlphaFoldDB" id="A0AAE1HTW9"/>
<keyword evidence="3" id="KW-0732">Signal</keyword>
<sequence length="114" mass="12293">MHATVVALFALVVVAAGQLQQKPIQIARDYVLNADSTGQHSLSYAENDAARTQHLALKPSPEGYVPTIQGSYSFRAADTNKIYTVRYIADETGFHAEGDHLPVAPAIPDLPATF</sequence>
<keyword evidence="1 2" id="KW-0193">Cuticle</keyword>
<dbReference type="EMBL" id="JAHWGI010001270">
    <property type="protein sequence ID" value="KAK3926764.1"/>
    <property type="molecule type" value="Genomic_DNA"/>
</dbReference>
<keyword evidence="6" id="KW-1185">Reference proteome</keyword>
<reference evidence="4" key="1">
    <citation type="submission" date="2021-07" db="EMBL/GenBank/DDBJ databases">
        <authorList>
            <person name="Catto M.A."/>
            <person name="Jacobson A."/>
            <person name="Kennedy G."/>
            <person name="Labadie P."/>
            <person name="Hunt B.G."/>
            <person name="Srinivasan R."/>
        </authorList>
    </citation>
    <scope>NUCLEOTIDE SEQUENCE</scope>
    <source>
        <strain evidence="4">PL_HMW_Pooled</strain>
        <tissue evidence="4">Head</tissue>
    </source>
</reference>
<evidence type="ECO:0000313" key="6">
    <source>
        <dbReference type="Proteomes" id="UP001219518"/>
    </source>
</evidence>
<dbReference type="Pfam" id="PF00379">
    <property type="entry name" value="Chitin_bind_4"/>
    <property type="match status" value="1"/>
</dbReference>